<gene>
    <name evidence="1" type="ORF">BKN37_26180</name>
</gene>
<evidence type="ECO:0000313" key="1">
    <source>
        <dbReference type="EMBL" id="OHU86830.1"/>
    </source>
</evidence>
<keyword evidence="2" id="KW-1185">Reference proteome</keyword>
<evidence type="ECO:0008006" key="3">
    <source>
        <dbReference type="Google" id="ProtNLM"/>
    </source>
</evidence>
<organism evidence="1 2">
    <name type="scientific">Mycobacterium talmoniae</name>
    <dbReference type="NCBI Taxonomy" id="1858794"/>
    <lineage>
        <taxon>Bacteria</taxon>
        <taxon>Bacillati</taxon>
        <taxon>Actinomycetota</taxon>
        <taxon>Actinomycetes</taxon>
        <taxon>Mycobacteriales</taxon>
        <taxon>Mycobacteriaceae</taxon>
        <taxon>Mycobacterium</taxon>
    </lineage>
</organism>
<protein>
    <recommendedName>
        <fullName evidence="3">Serine/threonine protein kinase</fullName>
    </recommendedName>
</protein>
<comment type="caution">
    <text evidence="1">The sequence shown here is derived from an EMBL/GenBank/DDBJ whole genome shotgun (WGS) entry which is preliminary data.</text>
</comment>
<evidence type="ECO:0000313" key="2">
    <source>
        <dbReference type="Proteomes" id="UP000179734"/>
    </source>
</evidence>
<sequence>MPGSLRRSRKPKLLLALAGAAAVIVLAGGAFWLLRPSHDAAEAAETTGTTSTTAAPKPPDTAAQARLLSLLPTGYPPGTCKPTTLPKDALAKVSCGKNDDPDGPASATFTLFPDTAALHFAFNGIVHNSAVVDCPGRIQSPGAWHRNATPDKTSGMLLCATQKAVPTVAWTNDAECLLAVVQAEPQGAGLEQVYTWWTSHS</sequence>
<accession>A0A1S1MIZ8</accession>
<dbReference type="Proteomes" id="UP000179734">
    <property type="component" value="Unassembled WGS sequence"/>
</dbReference>
<dbReference type="AlphaFoldDB" id="A0A1S1MIZ8"/>
<name>A0A1S1MIZ8_9MYCO</name>
<reference evidence="1 2" key="1">
    <citation type="submission" date="2016-10" db="EMBL/GenBank/DDBJ databases">
        <title>Genome sequence of Mycobacterium talmonii.</title>
        <authorList>
            <person name="Greninger A.L."/>
            <person name="Elliott B."/>
            <person name="Vasireddy S."/>
            <person name="Vasireddy R."/>
        </authorList>
    </citation>
    <scope>NUCLEOTIDE SEQUENCE [LARGE SCALE GENOMIC DNA]</scope>
    <source>
        <strain evidence="2">NE-TNMC-100812</strain>
    </source>
</reference>
<dbReference type="EMBL" id="MLQM01000273">
    <property type="protein sequence ID" value="OHU86830.1"/>
    <property type="molecule type" value="Genomic_DNA"/>
</dbReference>
<proteinExistence type="predicted"/>